<dbReference type="Proteomes" id="UP000768462">
    <property type="component" value="Unassembled WGS sequence"/>
</dbReference>
<evidence type="ECO:0000313" key="1">
    <source>
        <dbReference type="EMBL" id="MBE6060984.1"/>
    </source>
</evidence>
<sequence length="71" mass="8583">MMTCNCIDKLSESDKKKYIILNERLAAINELKDIRIVNLNINMDIDFLNKKVYEIELKTREELKQIYDYHM</sequence>
<dbReference type="EMBL" id="SVCM01000142">
    <property type="protein sequence ID" value="MBE6060984.1"/>
    <property type="molecule type" value="Genomic_DNA"/>
</dbReference>
<reference evidence="1" key="1">
    <citation type="submission" date="2019-04" db="EMBL/GenBank/DDBJ databases">
        <title>Evolution of Biomass-Degrading Anaerobic Consortia Revealed by Metagenomics.</title>
        <authorList>
            <person name="Peng X."/>
        </authorList>
    </citation>
    <scope>NUCLEOTIDE SEQUENCE</scope>
    <source>
        <strain evidence="1">SIG254</strain>
    </source>
</reference>
<dbReference type="AlphaFoldDB" id="A0A927WEZ7"/>
<protein>
    <submittedName>
        <fullName evidence="1">Uncharacterized protein</fullName>
    </submittedName>
</protein>
<name>A0A927WEZ7_9CLOT</name>
<gene>
    <name evidence="1" type="ORF">E7215_12535</name>
</gene>
<evidence type="ECO:0000313" key="2">
    <source>
        <dbReference type="Proteomes" id="UP000768462"/>
    </source>
</evidence>
<proteinExistence type="predicted"/>
<organism evidence="1 2">
    <name type="scientific">Clostridium sulfidigenes</name>
    <dbReference type="NCBI Taxonomy" id="318464"/>
    <lineage>
        <taxon>Bacteria</taxon>
        <taxon>Bacillati</taxon>
        <taxon>Bacillota</taxon>
        <taxon>Clostridia</taxon>
        <taxon>Eubacteriales</taxon>
        <taxon>Clostridiaceae</taxon>
        <taxon>Clostridium</taxon>
    </lineage>
</organism>
<accession>A0A927WEZ7</accession>
<comment type="caution">
    <text evidence="1">The sequence shown here is derived from an EMBL/GenBank/DDBJ whole genome shotgun (WGS) entry which is preliminary data.</text>
</comment>